<dbReference type="InterPro" id="IPR009069">
    <property type="entry name" value="Cys_alpha_HP_mot_SF"/>
</dbReference>
<dbReference type="PANTHER" id="PTHR46811">
    <property type="entry name" value="COILED-COIL-HELIX-COILED-COIL-HELIX DOMAIN-CONTAINING PROTEIN 7"/>
    <property type="match status" value="1"/>
</dbReference>
<dbReference type="EMBL" id="ML996085">
    <property type="protein sequence ID" value="KAF2153225.1"/>
    <property type="molecule type" value="Genomic_DNA"/>
</dbReference>
<name>A0A9P4MG64_9PEZI</name>
<evidence type="ECO:0000256" key="4">
    <source>
        <dbReference type="ARBA" id="ARBA00023157"/>
    </source>
</evidence>
<feature type="region of interest" description="Disordered" evidence="5">
    <location>
        <begin position="43"/>
        <end position="63"/>
    </location>
</feature>
<evidence type="ECO:0000256" key="5">
    <source>
        <dbReference type="SAM" id="MobiDB-lite"/>
    </source>
</evidence>
<comment type="subcellular location">
    <subcellularLocation>
        <location evidence="2">Mitochondrion intermembrane space</location>
    </subcellularLocation>
</comment>
<comment type="caution">
    <text evidence="6">The sequence shown here is derived from an EMBL/GenBank/DDBJ whole genome shotgun (WGS) entry which is preliminary data.</text>
</comment>
<dbReference type="GO" id="GO:0005758">
    <property type="term" value="C:mitochondrial intermembrane space"/>
    <property type="evidence" value="ECO:0007669"/>
    <property type="project" value="UniProtKB-SubCell"/>
</dbReference>
<keyword evidence="4" id="KW-1015">Disulfide bond</keyword>
<evidence type="ECO:0000256" key="1">
    <source>
        <dbReference type="ARBA" id="ARBA00003875"/>
    </source>
</evidence>
<dbReference type="SUPFAM" id="SSF47072">
    <property type="entry name" value="Cysteine alpha-hairpin motif"/>
    <property type="match status" value="1"/>
</dbReference>
<comment type="function">
    <text evidence="1">Required for the assembly of cytochrome c oxidase.</text>
</comment>
<protein>
    <recommendedName>
        <fullName evidence="8">CHCH domain-containing protein</fullName>
    </recommendedName>
</protein>
<evidence type="ECO:0000256" key="3">
    <source>
        <dbReference type="ARBA" id="ARBA00023128"/>
    </source>
</evidence>
<keyword evidence="7" id="KW-1185">Reference proteome</keyword>
<evidence type="ECO:0000256" key="2">
    <source>
        <dbReference type="ARBA" id="ARBA00004569"/>
    </source>
</evidence>
<dbReference type="OrthoDB" id="9971592at2759"/>
<evidence type="ECO:0000313" key="7">
    <source>
        <dbReference type="Proteomes" id="UP000799439"/>
    </source>
</evidence>
<gene>
    <name evidence="6" type="ORF">K461DRAFT_293499</name>
</gene>
<sequence>MSSIIHCSVSKVQVIRYILSPRPPSTTDSCISSSTWRTAHDLARMSSNDSPSEPPKSEEWARSGSAFKAKQNSQYLDPCQEAADRSLKCLRRNGGARDMCMDYFDAYRECKKNWMQQLKEEKKAQGRWW</sequence>
<dbReference type="PROSITE" id="PS51808">
    <property type="entry name" value="CHCH"/>
    <property type="match status" value="1"/>
</dbReference>
<evidence type="ECO:0008006" key="8">
    <source>
        <dbReference type="Google" id="ProtNLM"/>
    </source>
</evidence>
<evidence type="ECO:0000313" key="6">
    <source>
        <dbReference type="EMBL" id="KAF2153225.1"/>
    </source>
</evidence>
<keyword evidence="3" id="KW-0496">Mitochondrion</keyword>
<proteinExistence type="predicted"/>
<dbReference type="AlphaFoldDB" id="A0A9P4MG64"/>
<accession>A0A9P4MG64</accession>
<dbReference type="InterPro" id="IPR051040">
    <property type="entry name" value="COX23"/>
</dbReference>
<dbReference type="GO" id="GO:0033108">
    <property type="term" value="P:mitochondrial respiratory chain complex assembly"/>
    <property type="evidence" value="ECO:0007669"/>
    <property type="project" value="TreeGrafter"/>
</dbReference>
<reference evidence="6" key="1">
    <citation type="journal article" date="2020" name="Stud. Mycol.">
        <title>101 Dothideomycetes genomes: a test case for predicting lifestyles and emergence of pathogens.</title>
        <authorList>
            <person name="Haridas S."/>
            <person name="Albert R."/>
            <person name="Binder M."/>
            <person name="Bloem J."/>
            <person name="Labutti K."/>
            <person name="Salamov A."/>
            <person name="Andreopoulos B."/>
            <person name="Baker S."/>
            <person name="Barry K."/>
            <person name="Bills G."/>
            <person name="Bluhm B."/>
            <person name="Cannon C."/>
            <person name="Castanera R."/>
            <person name="Culley D."/>
            <person name="Daum C."/>
            <person name="Ezra D."/>
            <person name="Gonzalez J."/>
            <person name="Henrissat B."/>
            <person name="Kuo A."/>
            <person name="Liang C."/>
            <person name="Lipzen A."/>
            <person name="Lutzoni F."/>
            <person name="Magnuson J."/>
            <person name="Mondo S."/>
            <person name="Nolan M."/>
            <person name="Ohm R."/>
            <person name="Pangilinan J."/>
            <person name="Park H.-J."/>
            <person name="Ramirez L."/>
            <person name="Alfaro M."/>
            <person name="Sun H."/>
            <person name="Tritt A."/>
            <person name="Yoshinaga Y."/>
            <person name="Zwiers L.-H."/>
            <person name="Turgeon B."/>
            <person name="Goodwin S."/>
            <person name="Spatafora J."/>
            <person name="Crous P."/>
            <person name="Grigoriev I."/>
        </authorList>
    </citation>
    <scope>NUCLEOTIDE SEQUENCE</scope>
    <source>
        <strain evidence="6">CBS 260.36</strain>
    </source>
</reference>
<dbReference type="Proteomes" id="UP000799439">
    <property type="component" value="Unassembled WGS sequence"/>
</dbReference>
<dbReference type="PANTHER" id="PTHR46811:SF1">
    <property type="entry name" value="COILED-COIL-HELIX-COILED-COIL-HELIX DOMAIN-CONTAINING PROTEIN 7"/>
    <property type="match status" value="1"/>
</dbReference>
<organism evidence="6 7">
    <name type="scientific">Myriangium duriaei CBS 260.36</name>
    <dbReference type="NCBI Taxonomy" id="1168546"/>
    <lineage>
        <taxon>Eukaryota</taxon>
        <taxon>Fungi</taxon>
        <taxon>Dikarya</taxon>
        <taxon>Ascomycota</taxon>
        <taxon>Pezizomycotina</taxon>
        <taxon>Dothideomycetes</taxon>
        <taxon>Dothideomycetidae</taxon>
        <taxon>Myriangiales</taxon>
        <taxon>Myriangiaceae</taxon>
        <taxon>Myriangium</taxon>
    </lineage>
</organism>